<dbReference type="Proteomes" id="UP000256970">
    <property type="component" value="Unassembled WGS sequence"/>
</dbReference>
<keyword evidence="1" id="KW-0802">TPR repeat</keyword>
<evidence type="ECO:0000313" key="4">
    <source>
        <dbReference type="Proteomes" id="UP000256970"/>
    </source>
</evidence>
<feature type="coiled-coil region" evidence="2">
    <location>
        <begin position="76"/>
        <end position="103"/>
    </location>
</feature>
<evidence type="ECO:0000313" key="3">
    <source>
        <dbReference type="EMBL" id="SZX60643.1"/>
    </source>
</evidence>
<dbReference type="Gene3D" id="1.25.40.10">
    <property type="entry name" value="Tetratricopeptide repeat domain"/>
    <property type="match status" value="1"/>
</dbReference>
<dbReference type="SUPFAM" id="SSF48452">
    <property type="entry name" value="TPR-like"/>
    <property type="match status" value="1"/>
</dbReference>
<dbReference type="SMART" id="SM00028">
    <property type="entry name" value="TPR"/>
    <property type="match status" value="3"/>
</dbReference>
<organism evidence="3 4">
    <name type="scientific">Tetradesmus obliquus</name>
    <name type="common">Green alga</name>
    <name type="synonym">Acutodesmus obliquus</name>
    <dbReference type="NCBI Taxonomy" id="3088"/>
    <lineage>
        <taxon>Eukaryota</taxon>
        <taxon>Viridiplantae</taxon>
        <taxon>Chlorophyta</taxon>
        <taxon>core chlorophytes</taxon>
        <taxon>Chlorophyceae</taxon>
        <taxon>CS clade</taxon>
        <taxon>Sphaeropleales</taxon>
        <taxon>Scenedesmaceae</taxon>
        <taxon>Tetradesmus</taxon>
    </lineage>
</organism>
<gene>
    <name evidence="3" type="ORF">BQ4739_LOCUS1172</name>
</gene>
<evidence type="ECO:0000256" key="1">
    <source>
        <dbReference type="PROSITE-ProRule" id="PRU00339"/>
    </source>
</evidence>
<proteinExistence type="predicted"/>
<reference evidence="3 4" key="1">
    <citation type="submission" date="2016-10" db="EMBL/GenBank/DDBJ databases">
        <authorList>
            <person name="Cai Z."/>
        </authorList>
    </citation>
    <scope>NUCLEOTIDE SEQUENCE [LARGE SCALE GENOMIC DNA]</scope>
</reference>
<keyword evidence="2" id="KW-0175">Coiled coil</keyword>
<keyword evidence="4" id="KW-1185">Reference proteome</keyword>
<feature type="repeat" description="TPR" evidence="1">
    <location>
        <begin position="290"/>
        <end position="323"/>
    </location>
</feature>
<accession>A0A383V6Q6</accession>
<protein>
    <submittedName>
        <fullName evidence="3">Uncharacterized protein</fullName>
    </submittedName>
</protein>
<dbReference type="InterPro" id="IPR019734">
    <property type="entry name" value="TPR_rpt"/>
</dbReference>
<evidence type="ECO:0000256" key="2">
    <source>
        <dbReference type="SAM" id="Coils"/>
    </source>
</evidence>
<dbReference type="InterPro" id="IPR011990">
    <property type="entry name" value="TPR-like_helical_dom_sf"/>
</dbReference>
<sequence>MLCYSPGLLSTRQQLLRPGAALMPGIRTRSPCLIVHAAKGFGSSKRSTKEDVSTAGRKAKRVAVRPQAPQVPSGLADVAVQQYEELEAAKKAAEEEAEFASRLELIKAEAAQKKAAGLVPSLPAKAAAQQPQRAVFDAPKEPEDIYANPPSILSTLQDQLQSDINDPALREAKIGPGQLGLAGGAILFGLVFVLVAGGDFATTNRYKGVRPSRPPPDPIEMARLARQAEGFEAKFAADPADLQGFEAKFAADPADLQSLEAAAVTYARMADYPRAADLLEQLTVAKPDDAEAWRVLGEARLLNVDAKESVAAYEKALALRPNDQTIIAGLVDAYVANSQQAKAVSYLTGLRDQILANAVPAAAAGSSSSSEAAAAADAASSSAGAAGEQASSSEQQLEVDPIGVQLLLGKAYAGWRGHDQDALAAYDTLIGAFPSDFRGYLAKAVFLKERGRQGDAERMFLQAKYYAPEEMQGFVAARAGERAMIEPLPDNGME</sequence>
<dbReference type="EMBL" id="FNXT01000085">
    <property type="protein sequence ID" value="SZX60643.1"/>
    <property type="molecule type" value="Genomic_DNA"/>
</dbReference>
<dbReference type="AlphaFoldDB" id="A0A383V6Q6"/>
<name>A0A383V6Q6_TETOB</name>
<dbReference type="PROSITE" id="PS50005">
    <property type="entry name" value="TPR"/>
    <property type="match status" value="1"/>
</dbReference>